<dbReference type="KEGG" id="plw:D5F53_29580"/>
<sequence>MTEEMNNQEQEQELSELLQIRRNKLDELRKLGIDPFGGKYEREHHAGDILKQYDELSKEELEEKQVEVNLAGRIMAKRGMGKASFAHIQDLSGRIQIYVRQDSVAEAQYEAFSILDLGDIIGVKGVLFKTKTGETTVKVKELEVLSKSLYPLPEKFHGLKDVELRYRQRYVDLIINPDVQKTFITRSRIIQSMRRYLDSQGYLEVETPTLHSIAGGAAARPFITHHNALDMELYMRIAIELHLKRLIVGGLEKVYEIGRVYRNEGISTRHNPEFTMIELYEAYADYKDIMALTENLIAHIAQEVLGTQVISYQGHEVDLTPQWRRVSMVDAVKEVVGVDFSVDMSNEEAHRLAKEHKVPVEPHMTFGHILNAFFEQFVEETLIQPTFVTGHPVEISPLAKKNDVDPRFTDRFELFIVAREHANAFSELNDPIDQRQRFEAQMKEKEQGNDEAHEMDEDFLRALEYGMPPTGGLGIGIDRLIMLLTNSPSIRDVLLFPHMRNKE</sequence>
<evidence type="ECO:0000256" key="3">
    <source>
        <dbReference type="ARBA" id="ARBA00011738"/>
    </source>
</evidence>
<dbReference type="GO" id="GO:0005829">
    <property type="term" value="C:cytosol"/>
    <property type="evidence" value="ECO:0007669"/>
    <property type="project" value="TreeGrafter"/>
</dbReference>
<evidence type="ECO:0000256" key="1">
    <source>
        <dbReference type="ARBA" id="ARBA00004496"/>
    </source>
</evidence>
<dbReference type="InterPro" id="IPR006195">
    <property type="entry name" value="aa-tRNA-synth_II"/>
</dbReference>
<comment type="subcellular location">
    <subcellularLocation>
        <location evidence="1 13">Cytoplasm</location>
    </subcellularLocation>
</comment>
<evidence type="ECO:0000256" key="6">
    <source>
        <dbReference type="ARBA" id="ARBA00022723"/>
    </source>
</evidence>
<keyword evidence="6 13" id="KW-0479">Metal-binding</keyword>
<dbReference type="PANTHER" id="PTHR42918">
    <property type="entry name" value="LYSYL-TRNA SYNTHETASE"/>
    <property type="match status" value="1"/>
</dbReference>
<dbReference type="HAMAP" id="MF_00252">
    <property type="entry name" value="Lys_tRNA_synth_class2"/>
    <property type="match status" value="1"/>
</dbReference>
<protein>
    <recommendedName>
        <fullName evidence="13">Lysine--tRNA ligase</fullName>
        <ecNumber evidence="13">6.1.1.6</ecNumber>
    </recommendedName>
    <alternativeName>
        <fullName evidence="13">Lysyl-tRNA synthetase</fullName>
        <shortName evidence="13">LysRS</shortName>
    </alternativeName>
</protein>
<evidence type="ECO:0000313" key="17">
    <source>
        <dbReference type="Proteomes" id="UP000266552"/>
    </source>
</evidence>
<dbReference type="PANTHER" id="PTHR42918:SF15">
    <property type="entry name" value="LYSINE--TRNA LIGASE, CHLOROPLASTIC_MITOCHONDRIAL"/>
    <property type="match status" value="1"/>
</dbReference>
<evidence type="ECO:0000259" key="15">
    <source>
        <dbReference type="PROSITE" id="PS50862"/>
    </source>
</evidence>
<dbReference type="EMBL" id="CP032412">
    <property type="protein sequence ID" value="AYB47195.1"/>
    <property type="molecule type" value="Genomic_DNA"/>
</dbReference>
<dbReference type="SUPFAM" id="SSF55681">
    <property type="entry name" value="Class II aaRS and biotin synthetases"/>
    <property type="match status" value="1"/>
</dbReference>
<feature type="binding site" evidence="13">
    <location>
        <position position="420"/>
    </location>
    <ligand>
        <name>Mg(2+)</name>
        <dbReference type="ChEBI" id="CHEBI:18420"/>
        <label>2</label>
    </ligand>
</feature>
<dbReference type="Proteomes" id="UP000266552">
    <property type="component" value="Chromosome"/>
</dbReference>
<gene>
    <name evidence="13 16" type="primary">lysS</name>
    <name evidence="16" type="ORF">D5F53_29580</name>
</gene>
<keyword evidence="8 13" id="KW-0067">ATP-binding</keyword>
<evidence type="ECO:0000256" key="4">
    <source>
        <dbReference type="ARBA" id="ARBA00022490"/>
    </source>
</evidence>
<keyword evidence="5 13" id="KW-0436">Ligase</keyword>
<organism evidence="16 17">
    <name type="scientific">Paenibacillus lautus</name>
    <name type="common">Bacillus lautus</name>
    <dbReference type="NCBI Taxonomy" id="1401"/>
    <lineage>
        <taxon>Bacteria</taxon>
        <taxon>Bacillati</taxon>
        <taxon>Bacillota</taxon>
        <taxon>Bacilli</taxon>
        <taxon>Bacillales</taxon>
        <taxon>Paenibacillaceae</taxon>
        <taxon>Paenibacillus</taxon>
    </lineage>
</organism>
<dbReference type="InterPro" id="IPR044136">
    <property type="entry name" value="Lys-tRNA-ligase_II_N"/>
</dbReference>
<evidence type="ECO:0000313" key="16">
    <source>
        <dbReference type="EMBL" id="AYB47195.1"/>
    </source>
</evidence>
<evidence type="ECO:0000256" key="9">
    <source>
        <dbReference type="ARBA" id="ARBA00022842"/>
    </source>
</evidence>
<keyword evidence="9 13" id="KW-0460">Magnesium</keyword>
<dbReference type="GO" id="GO:0140096">
    <property type="term" value="F:catalytic activity, acting on a protein"/>
    <property type="evidence" value="ECO:0007669"/>
    <property type="project" value="UniProtKB-ARBA"/>
</dbReference>
<dbReference type="Gene3D" id="2.40.50.140">
    <property type="entry name" value="Nucleic acid-binding proteins"/>
    <property type="match status" value="1"/>
</dbReference>
<feature type="binding site" evidence="13">
    <location>
        <position position="413"/>
    </location>
    <ligand>
        <name>Mg(2+)</name>
        <dbReference type="ChEBI" id="CHEBI:18420"/>
        <label>1</label>
    </ligand>
</feature>
<dbReference type="AlphaFoldDB" id="A0A385U0U3"/>
<feature type="domain" description="Aminoacyl-transfer RNA synthetases class-II family profile" evidence="15">
    <location>
        <begin position="186"/>
        <end position="497"/>
    </location>
</feature>
<dbReference type="GO" id="GO:0004824">
    <property type="term" value="F:lysine-tRNA ligase activity"/>
    <property type="evidence" value="ECO:0007669"/>
    <property type="project" value="UniProtKB-UniRule"/>
</dbReference>
<dbReference type="InterPro" id="IPR034762">
    <property type="entry name" value="Lys-tRNA-ligase_II_bac/euk"/>
</dbReference>
<dbReference type="CDD" id="cd00775">
    <property type="entry name" value="LysRS_core"/>
    <property type="match status" value="1"/>
</dbReference>
<dbReference type="GO" id="GO:0005524">
    <property type="term" value="F:ATP binding"/>
    <property type="evidence" value="ECO:0007669"/>
    <property type="project" value="UniProtKB-UniRule"/>
</dbReference>
<evidence type="ECO:0000256" key="2">
    <source>
        <dbReference type="ARBA" id="ARBA00008226"/>
    </source>
</evidence>
<proteinExistence type="inferred from homology"/>
<dbReference type="GO" id="GO:0016740">
    <property type="term" value="F:transferase activity"/>
    <property type="evidence" value="ECO:0007669"/>
    <property type="project" value="UniProtKB-ARBA"/>
</dbReference>
<comment type="similarity">
    <text evidence="2 13">Belongs to the class-II aminoacyl-tRNA synthetase family.</text>
</comment>
<dbReference type="Pfam" id="PF00152">
    <property type="entry name" value="tRNA-synt_2"/>
    <property type="match status" value="1"/>
</dbReference>
<dbReference type="RefSeq" id="WP_012818337.1">
    <property type="nucleotide sequence ID" value="NZ_CP032412.1"/>
</dbReference>
<evidence type="ECO:0000256" key="13">
    <source>
        <dbReference type="HAMAP-Rule" id="MF_00252"/>
    </source>
</evidence>
<dbReference type="NCBIfam" id="TIGR00499">
    <property type="entry name" value="lysS_bact"/>
    <property type="match status" value="1"/>
</dbReference>
<reference evidence="16 17" key="1">
    <citation type="submission" date="2018-09" db="EMBL/GenBank/DDBJ databases">
        <title>Genome Sequence of Paenibacillus lautus Strain E7593-69, Azo Dye-Degrading Bacteria, Isolated from Commercial Tattoo Inks.</title>
        <authorList>
            <person name="Nho S.W."/>
            <person name="Kim S.-J."/>
            <person name="Kweon O."/>
            <person name="Cerniglia C.E."/>
        </authorList>
    </citation>
    <scope>NUCLEOTIDE SEQUENCE [LARGE SCALE GENOMIC DNA]</scope>
    <source>
        <strain evidence="16 17">E7593-69</strain>
    </source>
</reference>
<dbReference type="InterPro" id="IPR002313">
    <property type="entry name" value="Lys-tRNA-ligase_II"/>
</dbReference>
<dbReference type="CDD" id="cd04322">
    <property type="entry name" value="LysRS_N"/>
    <property type="match status" value="1"/>
</dbReference>
<evidence type="ECO:0000256" key="10">
    <source>
        <dbReference type="ARBA" id="ARBA00022917"/>
    </source>
</evidence>
<dbReference type="InterPro" id="IPR004364">
    <property type="entry name" value="Aa-tRNA-synt_II"/>
</dbReference>
<evidence type="ECO:0000256" key="12">
    <source>
        <dbReference type="ARBA" id="ARBA00048573"/>
    </source>
</evidence>
<dbReference type="NCBIfam" id="NF001756">
    <property type="entry name" value="PRK00484.1"/>
    <property type="match status" value="1"/>
</dbReference>
<dbReference type="GO" id="GO:0006430">
    <property type="term" value="P:lysyl-tRNA aminoacylation"/>
    <property type="evidence" value="ECO:0007669"/>
    <property type="project" value="UniProtKB-UniRule"/>
</dbReference>
<dbReference type="GO" id="GO:0000049">
    <property type="term" value="F:tRNA binding"/>
    <property type="evidence" value="ECO:0007669"/>
    <property type="project" value="TreeGrafter"/>
</dbReference>
<keyword evidence="7 13" id="KW-0547">Nucleotide-binding</keyword>
<comment type="subunit">
    <text evidence="3 13">Homodimer.</text>
</comment>
<keyword evidence="4 13" id="KW-0963">Cytoplasm</keyword>
<dbReference type="SUPFAM" id="SSF50249">
    <property type="entry name" value="Nucleic acid-binding proteins"/>
    <property type="match status" value="1"/>
</dbReference>
<dbReference type="GO" id="GO:0000287">
    <property type="term" value="F:magnesium ion binding"/>
    <property type="evidence" value="ECO:0007669"/>
    <property type="project" value="UniProtKB-UniRule"/>
</dbReference>
<accession>A0A385U0U3</accession>
<comment type="catalytic activity">
    <reaction evidence="12 13 14">
        <text>tRNA(Lys) + L-lysine + ATP = L-lysyl-tRNA(Lys) + AMP + diphosphate</text>
        <dbReference type="Rhea" id="RHEA:20792"/>
        <dbReference type="Rhea" id="RHEA-COMP:9696"/>
        <dbReference type="Rhea" id="RHEA-COMP:9697"/>
        <dbReference type="ChEBI" id="CHEBI:30616"/>
        <dbReference type="ChEBI" id="CHEBI:32551"/>
        <dbReference type="ChEBI" id="CHEBI:33019"/>
        <dbReference type="ChEBI" id="CHEBI:78442"/>
        <dbReference type="ChEBI" id="CHEBI:78529"/>
        <dbReference type="ChEBI" id="CHEBI:456215"/>
        <dbReference type="EC" id="6.1.1.6"/>
    </reaction>
</comment>
<evidence type="ECO:0000256" key="7">
    <source>
        <dbReference type="ARBA" id="ARBA00022741"/>
    </source>
</evidence>
<dbReference type="InterPro" id="IPR012340">
    <property type="entry name" value="NA-bd_OB-fold"/>
</dbReference>
<dbReference type="Pfam" id="PF01336">
    <property type="entry name" value="tRNA_anti-codon"/>
    <property type="match status" value="1"/>
</dbReference>
<keyword evidence="17" id="KW-1185">Reference proteome</keyword>
<dbReference type="InterPro" id="IPR004365">
    <property type="entry name" value="NA-bd_OB_tRNA"/>
</dbReference>
<dbReference type="InterPro" id="IPR045864">
    <property type="entry name" value="aa-tRNA-synth_II/BPL/LPL"/>
</dbReference>
<keyword evidence="11 13" id="KW-0030">Aminoacyl-tRNA synthetase</keyword>
<dbReference type="FunFam" id="3.30.930.10:FF:000001">
    <property type="entry name" value="Lysine--tRNA ligase"/>
    <property type="match status" value="1"/>
</dbReference>
<name>A0A385U0U3_PAELA</name>
<evidence type="ECO:0000256" key="14">
    <source>
        <dbReference type="RuleBase" id="RU000336"/>
    </source>
</evidence>
<dbReference type="PROSITE" id="PS50862">
    <property type="entry name" value="AA_TRNA_LIGASE_II"/>
    <property type="match status" value="1"/>
</dbReference>
<dbReference type="PIRSF" id="PIRSF039101">
    <property type="entry name" value="LysRS2"/>
    <property type="match status" value="1"/>
</dbReference>
<dbReference type="Gene3D" id="3.30.930.10">
    <property type="entry name" value="Bira Bifunctional Protein, Domain 2"/>
    <property type="match status" value="1"/>
</dbReference>
<dbReference type="InterPro" id="IPR018149">
    <property type="entry name" value="Lys-tRNA-synth_II_C"/>
</dbReference>
<evidence type="ECO:0000256" key="11">
    <source>
        <dbReference type="ARBA" id="ARBA00023146"/>
    </source>
</evidence>
<evidence type="ECO:0000256" key="8">
    <source>
        <dbReference type="ARBA" id="ARBA00022840"/>
    </source>
</evidence>
<evidence type="ECO:0000256" key="5">
    <source>
        <dbReference type="ARBA" id="ARBA00022598"/>
    </source>
</evidence>
<comment type="cofactor">
    <cofactor evidence="13 14">
        <name>Mg(2+)</name>
        <dbReference type="ChEBI" id="CHEBI:18420"/>
    </cofactor>
    <text evidence="13 14">Binds 3 Mg(2+) ions per subunit.</text>
</comment>
<dbReference type="EC" id="6.1.1.6" evidence="13"/>
<feature type="binding site" evidence="13">
    <location>
        <position position="420"/>
    </location>
    <ligand>
        <name>Mg(2+)</name>
        <dbReference type="ChEBI" id="CHEBI:18420"/>
        <label>1</label>
    </ligand>
</feature>
<keyword evidence="10 13" id="KW-0648">Protein biosynthesis</keyword>
<dbReference type="FunFam" id="2.40.50.140:FF:000024">
    <property type="entry name" value="Lysine--tRNA ligase"/>
    <property type="match status" value="1"/>
</dbReference>
<dbReference type="PRINTS" id="PR00982">
    <property type="entry name" value="TRNASYNTHLYS"/>
</dbReference>